<dbReference type="RefSeq" id="WP_346229100.1">
    <property type="nucleotide sequence ID" value="NZ_JBDJAW010000030.1"/>
</dbReference>
<reference evidence="6 7" key="1">
    <citation type="submission" date="2024-05" db="EMBL/GenBank/DDBJ databases">
        <title>Microbispora sp.ZYX-F-249.</title>
        <authorList>
            <person name="Xie H."/>
        </authorList>
    </citation>
    <scope>NUCLEOTIDE SEQUENCE [LARGE SCALE GENOMIC DNA]</scope>
    <source>
        <strain evidence="6 7">ZYX-F-249</strain>
    </source>
</reference>
<proteinExistence type="inferred from homology"/>
<comment type="caution">
    <text evidence="6">The sequence shown here is derived from an EMBL/GenBank/DDBJ whole genome shotgun (WGS) entry which is preliminary data.</text>
</comment>
<evidence type="ECO:0000313" key="7">
    <source>
        <dbReference type="Proteomes" id="UP001447516"/>
    </source>
</evidence>
<comment type="similarity">
    <text evidence="1">Belongs to the ABC transporter superfamily.</text>
</comment>
<evidence type="ECO:0000256" key="4">
    <source>
        <dbReference type="ARBA" id="ARBA00022840"/>
    </source>
</evidence>
<dbReference type="InterPro" id="IPR003593">
    <property type="entry name" value="AAA+_ATPase"/>
</dbReference>
<dbReference type="PROSITE" id="PS50893">
    <property type="entry name" value="ABC_TRANSPORTER_2"/>
    <property type="match status" value="1"/>
</dbReference>
<name>A0ABV0AX48_9ACTN</name>
<dbReference type="EMBL" id="JBDJAW010000030">
    <property type="protein sequence ID" value="MEN3539193.1"/>
    <property type="molecule type" value="Genomic_DNA"/>
</dbReference>
<organism evidence="6 7">
    <name type="scientific">Microbispora maris</name>
    <dbReference type="NCBI Taxonomy" id="3144104"/>
    <lineage>
        <taxon>Bacteria</taxon>
        <taxon>Bacillati</taxon>
        <taxon>Actinomycetota</taxon>
        <taxon>Actinomycetes</taxon>
        <taxon>Streptosporangiales</taxon>
        <taxon>Streptosporangiaceae</taxon>
        <taxon>Microbispora</taxon>
    </lineage>
</organism>
<feature type="domain" description="ABC transporter" evidence="5">
    <location>
        <begin position="59"/>
        <end position="291"/>
    </location>
</feature>
<dbReference type="SMART" id="SM00382">
    <property type="entry name" value="AAA"/>
    <property type="match status" value="1"/>
</dbReference>
<dbReference type="GO" id="GO:0005524">
    <property type="term" value="F:ATP binding"/>
    <property type="evidence" value="ECO:0007669"/>
    <property type="project" value="UniProtKB-KW"/>
</dbReference>
<dbReference type="Proteomes" id="UP001447516">
    <property type="component" value="Unassembled WGS sequence"/>
</dbReference>
<dbReference type="Pfam" id="PF00005">
    <property type="entry name" value="ABC_tran"/>
    <property type="match status" value="1"/>
</dbReference>
<dbReference type="InterPro" id="IPR017871">
    <property type="entry name" value="ABC_transporter-like_CS"/>
</dbReference>
<dbReference type="PANTHER" id="PTHR43335">
    <property type="entry name" value="ABC TRANSPORTER, ATP-BINDING PROTEIN"/>
    <property type="match status" value="1"/>
</dbReference>
<dbReference type="InterPro" id="IPR003439">
    <property type="entry name" value="ABC_transporter-like_ATP-bd"/>
</dbReference>
<dbReference type="Pfam" id="PF13732">
    <property type="entry name" value="DrrA1-3_C"/>
    <property type="match status" value="1"/>
</dbReference>
<dbReference type="PROSITE" id="PS00211">
    <property type="entry name" value="ABC_TRANSPORTER_1"/>
    <property type="match status" value="1"/>
</dbReference>
<dbReference type="PANTHER" id="PTHR43335:SF4">
    <property type="entry name" value="ABC TRANSPORTER, ATP-BINDING PROTEIN"/>
    <property type="match status" value="1"/>
</dbReference>
<evidence type="ECO:0000256" key="1">
    <source>
        <dbReference type="ARBA" id="ARBA00005417"/>
    </source>
</evidence>
<dbReference type="Gene3D" id="3.40.50.300">
    <property type="entry name" value="P-loop containing nucleotide triphosphate hydrolases"/>
    <property type="match status" value="1"/>
</dbReference>
<keyword evidence="3" id="KW-0547">Nucleotide-binding</keyword>
<gene>
    <name evidence="6" type="ORF">AAH991_29050</name>
</gene>
<evidence type="ECO:0000313" key="6">
    <source>
        <dbReference type="EMBL" id="MEN3539193.1"/>
    </source>
</evidence>
<keyword evidence="7" id="KW-1185">Reference proteome</keyword>
<dbReference type="SUPFAM" id="SSF52540">
    <property type="entry name" value="P-loop containing nucleoside triphosphate hydrolases"/>
    <property type="match status" value="1"/>
</dbReference>
<keyword evidence="2" id="KW-0813">Transport</keyword>
<evidence type="ECO:0000256" key="2">
    <source>
        <dbReference type="ARBA" id="ARBA00022448"/>
    </source>
</evidence>
<keyword evidence="4 6" id="KW-0067">ATP-binding</keyword>
<dbReference type="InterPro" id="IPR025302">
    <property type="entry name" value="DrrA1/2-like_C"/>
</dbReference>
<dbReference type="InterPro" id="IPR027417">
    <property type="entry name" value="P-loop_NTPase"/>
</dbReference>
<evidence type="ECO:0000256" key="3">
    <source>
        <dbReference type="ARBA" id="ARBA00022741"/>
    </source>
</evidence>
<accession>A0ABV0AX48</accession>
<sequence>MRRGDRAHAPRTDVAADGRVDVTTDVMVDAVTVGTRAGALRDDAGAPSPSSGGAGAHAIVTSGLTKRFRGGQVAVDDVGLAVPRGAVYGFLGPNGSGKTTTIRMLLGLVAPTAGTWSLLGTPMPAGLARALPRVGAVVEGPAFYPYLSGEANLRRLDAAGPGADPRTARARIGAALERVGLTAAAGKRYRNYSLGMRQRLAIAAALLVPRELLVLDEPTNGLDPQGTREVRTLIRRIAEDGTTVFVSSHLLSEVEQMCTHVGVMRTGRLVAQGPIAALRASGGQPRLRVETPDAGTAAAVLSRAGLREVRAGDGEVTAVAGEEAPERLCALLVGEGVAVRGFGVVRPTLEEIFVGLTGEGFDVGA</sequence>
<evidence type="ECO:0000259" key="5">
    <source>
        <dbReference type="PROSITE" id="PS50893"/>
    </source>
</evidence>
<protein>
    <submittedName>
        <fullName evidence="6">ABC transporter ATP-binding protein</fullName>
    </submittedName>
</protein>